<gene>
    <name evidence="2" type="ORF">SAMN05216195_102590</name>
</gene>
<dbReference type="Proteomes" id="UP000199028">
    <property type="component" value="Unassembled WGS sequence"/>
</dbReference>
<keyword evidence="3" id="KW-1185">Reference proteome</keyword>
<evidence type="ECO:0000256" key="1">
    <source>
        <dbReference type="SAM" id="SignalP"/>
    </source>
</evidence>
<dbReference type="RefSeq" id="WP_090064133.1">
    <property type="nucleotide sequence ID" value="NZ_FOFT01000002.1"/>
</dbReference>
<dbReference type="SUPFAM" id="SSF63829">
    <property type="entry name" value="Calcium-dependent phosphotriesterase"/>
    <property type="match status" value="1"/>
</dbReference>
<organism evidence="2 3">
    <name type="scientific">Lentzea flaviverrucosa</name>
    <dbReference type="NCBI Taxonomy" id="200379"/>
    <lineage>
        <taxon>Bacteria</taxon>
        <taxon>Bacillati</taxon>
        <taxon>Actinomycetota</taxon>
        <taxon>Actinomycetes</taxon>
        <taxon>Pseudonocardiales</taxon>
        <taxon>Pseudonocardiaceae</taxon>
        <taxon>Lentzea</taxon>
    </lineage>
</organism>
<evidence type="ECO:0008006" key="4">
    <source>
        <dbReference type="Google" id="ProtNLM"/>
    </source>
</evidence>
<dbReference type="InterPro" id="IPR011042">
    <property type="entry name" value="6-blade_b-propeller_TolB-like"/>
</dbReference>
<dbReference type="PANTHER" id="PTHR42060">
    <property type="entry name" value="NHL REPEAT-CONTAINING PROTEIN-RELATED"/>
    <property type="match status" value="1"/>
</dbReference>
<protein>
    <recommendedName>
        <fullName evidence="4">Sugar lactone lactonase YvrE</fullName>
    </recommendedName>
</protein>
<feature type="chain" id="PRO_5011434769" description="Sugar lactone lactonase YvrE" evidence="1">
    <location>
        <begin position="30"/>
        <end position="326"/>
    </location>
</feature>
<dbReference type="Gene3D" id="2.120.10.30">
    <property type="entry name" value="TolB, C-terminal domain"/>
    <property type="match status" value="1"/>
</dbReference>
<dbReference type="AlphaFoldDB" id="A0A1H9GKJ7"/>
<dbReference type="InterPro" id="IPR052998">
    <property type="entry name" value="Hetero-Diels-Alderase-like"/>
</dbReference>
<feature type="signal peptide" evidence="1">
    <location>
        <begin position="1"/>
        <end position="29"/>
    </location>
</feature>
<evidence type="ECO:0000313" key="2">
    <source>
        <dbReference type="EMBL" id="SEQ50642.1"/>
    </source>
</evidence>
<dbReference type="PANTHER" id="PTHR42060:SF1">
    <property type="entry name" value="NHL REPEAT-CONTAINING PROTEIN"/>
    <property type="match status" value="1"/>
</dbReference>
<keyword evidence="1" id="KW-0732">Signal</keyword>
<proteinExistence type="predicted"/>
<name>A0A1H9GKJ7_9PSEU</name>
<dbReference type="OrthoDB" id="9768084at2"/>
<sequence length="326" mass="33316">MSAKSARKALVAAVLAASSLVPLAVPASAATYPLCAARVVQHFDLDQGQTPESMVFAPDGTAYVTFAKARQIAEIKPGGRIRVLATLPAPADGGVNTPALGFPLTVGIERAADGTLYFLYATGTADLTGVWSLRPGGTPRRIAALPAGSLPNGIALGQRTLYVADSTGAVWQVPASGGTATVWSSDQALAPAGFLGANGLRLRDGAVWVTNLDQGTIVRIPLRANGTAGGAQVVATGLTGIDDFVFTGRGTEIIAALDTVNQVALVRPDGTHTVVLTAADGLQGPTTVAVRGRDVYVPSAAYLTGTDPNMLRARLVTSTPRPPASR</sequence>
<evidence type="ECO:0000313" key="3">
    <source>
        <dbReference type="Proteomes" id="UP000199028"/>
    </source>
</evidence>
<reference evidence="3" key="1">
    <citation type="submission" date="2016-10" db="EMBL/GenBank/DDBJ databases">
        <authorList>
            <person name="Varghese N."/>
            <person name="Submissions S."/>
        </authorList>
    </citation>
    <scope>NUCLEOTIDE SEQUENCE [LARGE SCALE GENOMIC DNA]</scope>
    <source>
        <strain evidence="3">CGMCC 4.578</strain>
    </source>
</reference>
<accession>A0A1H9GKJ7</accession>
<dbReference type="EMBL" id="FOFT01000002">
    <property type="protein sequence ID" value="SEQ50642.1"/>
    <property type="molecule type" value="Genomic_DNA"/>
</dbReference>